<dbReference type="InterPro" id="IPR042240">
    <property type="entry name" value="CHASE_sf"/>
</dbReference>
<dbReference type="NCBIfam" id="TIGR00254">
    <property type="entry name" value="GGDEF"/>
    <property type="match status" value="1"/>
</dbReference>
<sequence length="446" mass="50425">MLNRFLAFIFIVILILVTELIVYSLDKNKDEKRLLLVVAELNKVMGSIFNGALISSEVLKEMVEVSDDHTLTHNQLDRIAKKLLQDYEFVDSILLLPNGVVSYAYPYADNMKAIGHDVLSDHNRKLGSLEAILNREVAIIGPVQLVQNDKQAFIVRRAIRNGSEFWGLTSSVVYLESILSNIDRVLKSYNITEYDLLGYNPDSKNNYDKIITSHGVLEGEKLSASVSVFNTKWELIISRTQSSSHIKVFVFISLLVFFLLIITPSIRYFKKYKGSEREKLILENEAYTDFLTGLSNRRGFEHRISHLDSSVTYGAVAIFDIDFFKRINDTYGHDAGDGVLVGFANLCRMHISDSFVLSRSGGEEFILLMPSINIAEAKAQCERLRKVISKELFIVNSLELNLTMSVGVAYFNHKSELKKALTLADKALYQAKQQGRDRVCVIKASI</sequence>
<evidence type="ECO:0000256" key="2">
    <source>
        <dbReference type="ARBA" id="ARBA00004370"/>
    </source>
</evidence>
<dbReference type="CDD" id="cd01949">
    <property type="entry name" value="GGDEF"/>
    <property type="match status" value="1"/>
</dbReference>
<reference evidence="12 14" key="1">
    <citation type="journal article" date="2022" name="bioRxiv">
        <title>Prophages regulate Shewanella fidelis 3313 motility and biofilm formation: implications for gut colonization dynamics in Ciona robusta.</title>
        <authorList>
            <person name="Natarajan O."/>
            <person name="Gibboney S.L."/>
            <person name="Young M.N."/>
            <person name="Lim S.J."/>
            <person name="Pluta N."/>
            <person name="Atkinson C.G."/>
            <person name="Leigh B.A."/>
            <person name="Liberti A."/>
            <person name="Kees E.D."/>
            <person name="Breitbart M."/>
            <person name="Gralnick J.A."/>
            <person name="Dishaw L.J."/>
        </authorList>
    </citation>
    <scope>NUCLEOTIDE SEQUENCE [LARGE SCALE GENOMIC DNA]</scope>
    <source>
        <strain evidence="12 14">JG4066</strain>
    </source>
</reference>
<dbReference type="RefSeq" id="WP_310655109.1">
    <property type="nucleotide sequence ID" value="NZ_JAPMLA010000010.1"/>
</dbReference>
<keyword evidence="6 8" id="KW-0472">Membrane</keyword>
<dbReference type="FunFam" id="3.30.70.270:FF:000001">
    <property type="entry name" value="Diguanylate cyclase domain protein"/>
    <property type="match status" value="1"/>
</dbReference>
<evidence type="ECO:0000313" key="12">
    <source>
        <dbReference type="EMBL" id="MDW4822646.1"/>
    </source>
</evidence>
<evidence type="ECO:0000256" key="5">
    <source>
        <dbReference type="ARBA" id="ARBA00022989"/>
    </source>
</evidence>
<dbReference type="InterPro" id="IPR029787">
    <property type="entry name" value="Nucleotide_cyclase"/>
</dbReference>
<dbReference type="EMBL" id="JAPMLE010000001">
    <property type="protein sequence ID" value="MDR8524564.1"/>
    <property type="molecule type" value="Genomic_DNA"/>
</dbReference>
<dbReference type="Proteomes" id="UP001271263">
    <property type="component" value="Unassembled WGS sequence"/>
</dbReference>
<dbReference type="AlphaFoldDB" id="A0AAW8NMT7"/>
<dbReference type="InterPro" id="IPR050469">
    <property type="entry name" value="Diguanylate_Cyclase"/>
</dbReference>
<organism evidence="11 13">
    <name type="scientific">Shewanella fidelis</name>
    <dbReference type="NCBI Taxonomy" id="173509"/>
    <lineage>
        <taxon>Bacteria</taxon>
        <taxon>Pseudomonadati</taxon>
        <taxon>Pseudomonadota</taxon>
        <taxon>Gammaproteobacteria</taxon>
        <taxon>Alteromonadales</taxon>
        <taxon>Shewanellaceae</taxon>
        <taxon>Shewanella</taxon>
    </lineage>
</organism>
<dbReference type="InterPro" id="IPR006189">
    <property type="entry name" value="CHASE_dom"/>
</dbReference>
<evidence type="ECO:0000259" key="10">
    <source>
        <dbReference type="PROSITE" id="PS50887"/>
    </source>
</evidence>
<dbReference type="Gene3D" id="3.30.70.270">
    <property type="match status" value="1"/>
</dbReference>
<evidence type="ECO:0000256" key="1">
    <source>
        <dbReference type="ARBA" id="ARBA00001946"/>
    </source>
</evidence>
<feature type="domain" description="GGDEF" evidence="10">
    <location>
        <begin position="312"/>
        <end position="444"/>
    </location>
</feature>
<dbReference type="GO" id="GO:0007165">
    <property type="term" value="P:signal transduction"/>
    <property type="evidence" value="ECO:0007669"/>
    <property type="project" value="UniProtKB-ARBA"/>
</dbReference>
<evidence type="ECO:0000256" key="6">
    <source>
        <dbReference type="ARBA" id="ARBA00023136"/>
    </source>
</evidence>
<comment type="catalytic activity">
    <reaction evidence="7">
        <text>2 GTP = 3',3'-c-di-GMP + 2 diphosphate</text>
        <dbReference type="Rhea" id="RHEA:24898"/>
        <dbReference type="ChEBI" id="CHEBI:33019"/>
        <dbReference type="ChEBI" id="CHEBI:37565"/>
        <dbReference type="ChEBI" id="CHEBI:58805"/>
        <dbReference type="EC" id="2.7.7.65"/>
    </reaction>
</comment>
<evidence type="ECO:0000313" key="13">
    <source>
        <dbReference type="Proteomes" id="UP001259340"/>
    </source>
</evidence>
<comment type="cofactor">
    <cofactor evidence="1">
        <name>Mg(2+)</name>
        <dbReference type="ChEBI" id="CHEBI:18420"/>
    </cofactor>
</comment>
<proteinExistence type="predicted"/>
<reference evidence="11" key="2">
    <citation type="submission" date="2022-11" db="EMBL/GenBank/DDBJ databases">
        <title>Prophages regulate Shewanella fidelis motility and biofilm formation: implications for gut colonization dynamics in Ciona robusta.</title>
        <authorList>
            <person name="Natarajan O."/>
            <person name="Gibboney S.L."/>
            <person name="Young M.N."/>
            <person name="Lim S.J."/>
            <person name="Pluta N."/>
            <person name="Atkinson C.G.F."/>
            <person name="Leigh B.A."/>
            <person name="Liberti A."/>
            <person name="Kees E."/>
            <person name="Breitbart M."/>
            <person name="Gralnick J."/>
            <person name="Dishaw L.J."/>
        </authorList>
    </citation>
    <scope>NUCLEOTIDE SEQUENCE</scope>
    <source>
        <strain evidence="11">3313</strain>
    </source>
</reference>
<dbReference type="PROSITE" id="PS50839">
    <property type="entry name" value="CHASE"/>
    <property type="match status" value="1"/>
</dbReference>
<feature type="domain" description="CHASE" evidence="9">
    <location>
        <begin position="97"/>
        <end position="185"/>
    </location>
</feature>
<evidence type="ECO:0000313" key="14">
    <source>
        <dbReference type="Proteomes" id="UP001271263"/>
    </source>
</evidence>
<dbReference type="EMBL" id="JAPMLD010000001">
    <property type="protein sequence ID" value="MDW4822646.1"/>
    <property type="molecule type" value="Genomic_DNA"/>
</dbReference>
<accession>A0AAW8NMT7</accession>
<dbReference type="EC" id="2.7.7.65" evidence="3"/>
<dbReference type="GO" id="GO:0052621">
    <property type="term" value="F:diguanylate cyclase activity"/>
    <property type="evidence" value="ECO:0007669"/>
    <property type="project" value="UniProtKB-EC"/>
</dbReference>
<keyword evidence="5 8" id="KW-1133">Transmembrane helix</keyword>
<dbReference type="InterPro" id="IPR043128">
    <property type="entry name" value="Rev_trsase/Diguanyl_cyclase"/>
</dbReference>
<dbReference type="SMART" id="SM01079">
    <property type="entry name" value="CHASE"/>
    <property type="match status" value="1"/>
</dbReference>
<comment type="caution">
    <text evidence="11">The sequence shown here is derived from an EMBL/GenBank/DDBJ whole genome shotgun (WGS) entry which is preliminary data.</text>
</comment>
<dbReference type="Proteomes" id="UP001259340">
    <property type="component" value="Unassembled WGS sequence"/>
</dbReference>
<dbReference type="Pfam" id="PF00990">
    <property type="entry name" value="GGDEF"/>
    <property type="match status" value="1"/>
</dbReference>
<dbReference type="PROSITE" id="PS50887">
    <property type="entry name" value="GGDEF"/>
    <property type="match status" value="1"/>
</dbReference>
<evidence type="ECO:0000259" key="9">
    <source>
        <dbReference type="PROSITE" id="PS50839"/>
    </source>
</evidence>
<evidence type="ECO:0000256" key="8">
    <source>
        <dbReference type="SAM" id="Phobius"/>
    </source>
</evidence>
<evidence type="ECO:0000256" key="7">
    <source>
        <dbReference type="ARBA" id="ARBA00034247"/>
    </source>
</evidence>
<dbReference type="SMART" id="SM00267">
    <property type="entry name" value="GGDEF"/>
    <property type="match status" value="1"/>
</dbReference>
<gene>
    <name evidence="11" type="ORF">OS133_13100</name>
    <name evidence="12" type="ORF">OS134_00960</name>
</gene>
<dbReference type="PANTHER" id="PTHR45138:SF9">
    <property type="entry name" value="DIGUANYLATE CYCLASE DGCM-RELATED"/>
    <property type="match status" value="1"/>
</dbReference>
<evidence type="ECO:0000313" key="11">
    <source>
        <dbReference type="EMBL" id="MDR8524564.1"/>
    </source>
</evidence>
<dbReference type="InterPro" id="IPR000160">
    <property type="entry name" value="GGDEF_dom"/>
</dbReference>
<feature type="transmembrane region" description="Helical" evidence="8">
    <location>
        <begin position="6"/>
        <end position="25"/>
    </location>
</feature>
<name>A0AAW8NMT7_9GAMM</name>
<dbReference type="Gene3D" id="3.30.450.350">
    <property type="entry name" value="CHASE domain"/>
    <property type="match status" value="1"/>
</dbReference>
<keyword evidence="14" id="KW-1185">Reference proteome</keyword>
<evidence type="ECO:0000256" key="3">
    <source>
        <dbReference type="ARBA" id="ARBA00012528"/>
    </source>
</evidence>
<dbReference type="GO" id="GO:0016020">
    <property type="term" value="C:membrane"/>
    <property type="evidence" value="ECO:0007669"/>
    <property type="project" value="UniProtKB-SubCell"/>
</dbReference>
<keyword evidence="4 8" id="KW-0812">Transmembrane</keyword>
<dbReference type="PANTHER" id="PTHR45138">
    <property type="entry name" value="REGULATORY COMPONENTS OF SENSORY TRANSDUCTION SYSTEM"/>
    <property type="match status" value="1"/>
</dbReference>
<dbReference type="Pfam" id="PF03924">
    <property type="entry name" value="CHASE"/>
    <property type="match status" value="1"/>
</dbReference>
<dbReference type="SUPFAM" id="SSF55073">
    <property type="entry name" value="Nucleotide cyclase"/>
    <property type="match status" value="1"/>
</dbReference>
<feature type="transmembrane region" description="Helical" evidence="8">
    <location>
        <begin position="248"/>
        <end position="269"/>
    </location>
</feature>
<evidence type="ECO:0000256" key="4">
    <source>
        <dbReference type="ARBA" id="ARBA00022692"/>
    </source>
</evidence>
<protein>
    <recommendedName>
        <fullName evidence="3">diguanylate cyclase</fullName>
        <ecNumber evidence="3">2.7.7.65</ecNumber>
    </recommendedName>
</protein>
<comment type="subcellular location">
    <subcellularLocation>
        <location evidence="2">Membrane</location>
    </subcellularLocation>
</comment>